<dbReference type="AlphaFoldDB" id="A0A0C2MY61"/>
<feature type="region of interest" description="Disordered" evidence="1">
    <location>
        <begin position="1"/>
        <end position="107"/>
    </location>
</feature>
<evidence type="ECO:0000313" key="2">
    <source>
        <dbReference type="EMBL" id="KII72261.1"/>
    </source>
</evidence>
<feature type="compositionally biased region" description="Polar residues" evidence="1">
    <location>
        <begin position="41"/>
        <end position="51"/>
    </location>
</feature>
<organism evidence="2 3">
    <name type="scientific">Thelohanellus kitauei</name>
    <name type="common">Myxosporean</name>
    <dbReference type="NCBI Taxonomy" id="669202"/>
    <lineage>
        <taxon>Eukaryota</taxon>
        <taxon>Metazoa</taxon>
        <taxon>Cnidaria</taxon>
        <taxon>Myxozoa</taxon>
        <taxon>Myxosporea</taxon>
        <taxon>Bivalvulida</taxon>
        <taxon>Platysporina</taxon>
        <taxon>Myxobolidae</taxon>
        <taxon>Thelohanellus</taxon>
    </lineage>
</organism>
<evidence type="ECO:0000313" key="3">
    <source>
        <dbReference type="Proteomes" id="UP000031668"/>
    </source>
</evidence>
<keyword evidence="3" id="KW-1185">Reference proteome</keyword>
<dbReference type="Proteomes" id="UP000031668">
    <property type="component" value="Unassembled WGS sequence"/>
</dbReference>
<feature type="compositionally biased region" description="Low complexity" evidence="1">
    <location>
        <begin position="14"/>
        <end position="23"/>
    </location>
</feature>
<dbReference type="EMBL" id="JWZT01001317">
    <property type="protein sequence ID" value="KII72261.1"/>
    <property type="molecule type" value="Genomic_DNA"/>
</dbReference>
<comment type="caution">
    <text evidence="2">The sequence shown here is derived from an EMBL/GenBank/DDBJ whole genome shotgun (WGS) entry which is preliminary data.</text>
</comment>
<gene>
    <name evidence="2" type="ORF">RF11_08685</name>
</gene>
<evidence type="ECO:0000256" key="1">
    <source>
        <dbReference type="SAM" id="MobiDB-lite"/>
    </source>
</evidence>
<proteinExistence type="predicted"/>
<protein>
    <submittedName>
        <fullName evidence="2">Uncharacterized protein</fullName>
    </submittedName>
</protein>
<sequence>MADRRSSNQSRYSGNRNNQGQRQNNDRGRRNVSGTGYAVESSYQQPRNDNQYSGDRGGSRNYRNNRGRRGDSGNRGNYDQRPPRDTYGTSGKWANKGNILPGTISGL</sequence>
<accession>A0A0C2MY61</accession>
<name>A0A0C2MY61_THEKT</name>
<reference evidence="2 3" key="1">
    <citation type="journal article" date="2014" name="Genome Biol. Evol.">
        <title>The genome of the myxosporean Thelohanellus kitauei shows adaptations to nutrient acquisition within its fish host.</title>
        <authorList>
            <person name="Yang Y."/>
            <person name="Xiong J."/>
            <person name="Zhou Z."/>
            <person name="Huo F."/>
            <person name="Miao W."/>
            <person name="Ran C."/>
            <person name="Liu Y."/>
            <person name="Zhang J."/>
            <person name="Feng J."/>
            <person name="Wang M."/>
            <person name="Wang M."/>
            <person name="Wang L."/>
            <person name="Yao B."/>
        </authorList>
    </citation>
    <scope>NUCLEOTIDE SEQUENCE [LARGE SCALE GENOMIC DNA]</scope>
    <source>
        <strain evidence="2">Wuqing</strain>
    </source>
</reference>